<sequence>MHEDFPVDSSCPPPEYTLSLSDAVADGSPTIAQHTGDDGRIELDTKSRLFRTLSKVAAREQGRKDQEDHHDWGEPPKYEAFDRKQFNLRLNIVIQVVGSRGDVQPFIALGTELIRHGHRVRLATHNVFSDFVRDSGLEFYPIGGDPAELMAYMVKNPGLFPSMRSLREGDIQRKRKMVAEMLDGCWKSCIDPDPVTGRPFVAEAIIANPPSFAHIHCAQALGIPLHLMFTMPWSSTSAFPHPLINLDLKNTTVPVGLANYVSYLAVEFLTWQGLGDLINSWRGTLDLEPVPTSEGPRLAESLKIPFTYCWSPALIPRPSDWPSHIGVCGFFFREPPQFHPPRELADFLESGAPPIYIGFGSIVIDDPERLTTTLLQAIRAAGVRAIISRGWSQLGEANEVDENVLFIGDCPHEWLFQRVAAVIHHGGAGTTACGLLNGRPTTVIPFFGDQPFWGAMVAAAGAGPNPIPQRELNSDNLAEAITFCLTQDASVAALSLAEKMRNESGVRTAVDMFHANLPLENLRCDVLPDRAAVWRYKKGKTQLKLSKLAADILVDNLKISWDQVTRYDPCPTVIDVTRWEPVTATTSSLASTVKGMVVSATDIVIKPVQVYHKSPAKSSTLNIPSKNQNEDAPTSLAEQGETNCHLRPNAGESSRSQGSDAGNRLGQAILGSASGVGGFIKYFVKGMYVDMPLATTEGLRSMPKLYGGQVREIGKVTDWKTGVTVAGKNFKDGMVDGFADLIREPLKGSKEQGALGAIKGVGRGSANMVLKTSSGALGLVAYSGQGICKSIAATVNTATRRSIKQARREEGRYLVSSEECAVDEAVIVRKFETLRAEQNT</sequence>
<dbReference type="PANTHER" id="PTHR48050:SF27">
    <property type="entry name" value="GLUCOSYLTRANSFERASE, PUTATIVE (AFU_ORTHOLOGUE AFUA_7G04880)-RELATED"/>
    <property type="match status" value="1"/>
</dbReference>
<dbReference type="InterPro" id="IPR004276">
    <property type="entry name" value="GlycoTrans_28_N"/>
</dbReference>
<evidence type="ECO:0000313" key="5">
    <source>
        <dbReference type="EMBL" id="KAI1878952.1"/>
    </source>
</evidence>
<dbReference type="FunFam" id="3.40.50.2000:FF:000100">
    <property type="entry name" value="Glycosyltransferase family 1 protein"/>
    <property type="match status" value="1"/>
</dbReference>
<evidence type="ECO:0000259" key="4">
    <source>
        <dbReference type="Pfam" id="PF06722"/>
    </source>
</evidence>
<dbReference type="Pfam" id="PF06722">
    <property type="entry name" value="EryCIII-like_C"/>
    <property type="match status" value="1"/>
</dbReference>
<dbReference type="Gene3D" id="3.40.50.2000">
    <property type="entry name" value="Glycogen Phosphorylase B"/>
    <property type="match status" value="2"/>
</dbReference>
<dbReference type="GO" id="GO:0005975">
    <property type="term" value="P:carbohydrate metabolic process"/>
    <property type="evidence" value="ECO:0007669"/>
    <property type="project" value="InterPro"/>
</dbReference>
<dbReference type="GO" id="GO:0016906">
    <property type="term" value="F:sterol 3-beta-glucosyltransferase activity"/>
    <property type="evidence" value="ECO:0007669"/>
    <property type="project" value="UniProtKB-ARBA"/>
</dbReference>
<organism evidence="5 6">
    <name type="scientific">Neoarthrinium moseri</name>
    <dbReference type="NCBI Taxonomy" id="1658444"/>
    <lineage>
        <taxon>Eukaryota</taxon>
        <taxon>Fungi</taxon>
        <taxon>Dikarya</taxon>
        <taxon>Ascomycota</taxon>
        <taxon>Pezizomycotina</taxon>
        <taxon>Sordariomycetes</taxon>
        <taxon>Xylariomycetidae</taxon>
        <taxon>Amphisphaeriales</taxon>
        <taxon>Apiosporaceae</taxon>
        <taxon>Neoarthrinium</taxon>
    </lineage>
</organism>
<evidence type="ECO:0000313" key="6">
    <source>
        <dbReference type="Proteomes" id="UP000829685"/>
    </source>
</evidence>
<dbReference type="AlphaFoldDB" id="A0A9Q0ATT3"/>
<gene>
    <name evidence="5" type="ORF">JX265_003129</name>
</gene>
<proteinExistence type="predicted"/>
<dbReference type="EMBL" id="JAFIMR010000005">
    <property type="protein sequence ID" value="KAI1878952.1"/>
    <property type="molecule type" value="Genomic_DNA"/>
</dbReference>
<feature type="region of interest" description="Disordered" evidence="2">
    <location>
        <begin position="616"/>
        <end position="662"/>
    </location>
</feature>
<protein>
    <recommendedName>
        <fullName evidence="7">Glycosyltransferase family 28 N-terminal domain-containing protein</fullName>
    </recommendedName>
</protein>
<dbReference type="InterPro" id="IPR010610">
    <property type="entry name" value="EryCIII-like_C"/>
</dbReference>
<feature type="domain" description="Erythromycin biosynthesis protein CIII-like C-terminal" evidence="4">
    <location>
        <begin position="393"/>
        <end position="503"/>
    </location>
</feature>
<dbReference type="CDD" id="cd03784">
    <property type="entry name" value="GT1_Gtf-like"/>
    <property type="match status" value="1"/>
</dbReference>
<reference evidence="5" key="1">
    <citation type="submission" date="2021-03" db="EMBL/GenBank/DDBJ databases">
        <title>Revisited historic fungal species revealed as producer of novel bioactive compounds through whole genome sequencing and comparative genomics.</title>
        <authorList>
            <person name="Vignolle G.A."/>
            <person name="Hochenegger N."/>
            <person name="Mach R.L."/>
            <person name="Mach-Aigner A.R."/>
            <person name="Javad Rahimi M."/>
            <person name="Salim K.A."/>
            <person name="Chan C.M."/>
            <person name="Lim L.B.L."/>
            <person name="Cai F."/>
            <person name="Druzhinina I.S."/>
            <person name="U'Ren J.M."/>
            <person name="Derntl C."/>
        </authorList>
    </citation>
    <scope>NUCLEOTIDE SEQUENCE</scope>
    <source>
        <strain evidence="5">TUCIM 5799</strain>
    </source>
</reference>
<feature type="region of interest" description="Disordered" evidence="2">
    <location>
        <begin position="57"/>
        <end position="76"/>
    </location>
</feature>
<comment type="caution">
    <text evidence="5">The sequence shown here is derived from an EMBL/GenBank/DDBJ whole genome shotgun (WGS) entry which is preliminary data.</text>
</comment>
<dbReference type="SUPFAM" id="SSF53756">
    <property type="entry name" value="UDP-Glycosyltransferase/glycogen phosphorylase"/>
    <property type="match status" value="1"/>
</dbReference>
<keyword evidence="1" id="KW-0808">Transferase</keyword>
<evidence type="ECO:0008006" key="7">
    <source>
        <dbReference type="Google" id="ProtNLM"/>
    </source>
</evidence>
<evidence type="ECO:0000256" key="1">
    <source>
        <dbReference type="ARBA" id="ARBA00022679"/>
    </source>
</evidence>
<dbReference type="Proteomes" id="UP000829685">
    <property type="component" value="Unassembled WGS sequence"/>
</dbReference>
<feature type="compositionally biased region" description="Polar residues" evidence="2">
    <location>
        <begin position="651"/>
        <end position="660"/>
    </location>
</feature>
<feature type="compositionally biased region" description="Polar residues" evidence="2">
    <location>
        <begin position="616"/>
        <end position="642"/>
    </location>
</feature>
<evidence type="ECO:0000256" key="2">
    <source>
        <dbReference type="SAM" id="MobiDB-lite"/>
    </source>
</evidence>
<accession>A0A9Q0ATT3</accession>
<name>A0A9Q0ATT3_9PEZI</name>
<dbReference type="PANTHER" id="PTHR48050">
    <property type="entry name" value="STEROL 3-BETA-GLUCOSYLTRANSFERASE"/>
    <property type="match status" value="1"/>
</dbReference>
<dbReference type="InterPro" id="IPR050426">
    <property type="entry name" value="Glycosyltransferase_28"/>
</dbReference>
<dbReference type="Pfam" id="PF03033">
    <property type="entry name" value="Glyco_transf_28"/>
    <property type="match status" value="1"/>
</dbReference>
<keyword evidence="6" id="KW-1185">Reference proteome</keyword>
<dbReference type="InterPro" id="IPR002213">
    <property type="entry name" value="UDP_glucos_trans"/>
</dbReference>
<feature type="domain" description="Glycosyltransferase family 28 N-terminal" evidence="3">
    <location>
        <begin position="92"/>
        <end position="240"/>
    </location>
</feature>
<dbReference type="FunFam" id="3.40.50.2000:FF:000009">
    <property type="entry name" value="Sterol 3-beta-glucosyltransferase UGT80A2"/>
    <property type="match status" value="1"/>
</dbReference>
<evidence type="ECO:0000259" key="3">
    <source>
        <dbReference type="Pfam" id="PF03033"/>
    </source>
</evidence>